<keyword evidence="5 7" id="KW-0413">Isomerase</keyword>
<dbReference type="GO" id="GO:0003755">
    <property type="term" value="F:peptidyl-prolyl cis-trans isomerase activity"/>
    <property type="evidence" value="ECO:0007669"/>
    <property type="project" value="UniProtKB-KW"/>
</dbReference>
<dbReference type="AlphaFoldDB" id="A0A1J5SDV6"/>
<comment type="caution">
    <text evidence="7">The sequence shown here is derived from an EMBL/GenBank/DDBJ whole genome shotgun (WGS) entry which is preliminary data.</text>
</comment>
<evidence type="ECO:0000256" key="3">
    <source>
        <dbReference type="ARBA" id="ARBA00022729"/>
    </source>
</evidence>
<evidence type="ECO:0000256" key="4">
    <source>
        <dbReference type="ARBA" id="ARBA00023110"/>
    </source>
</evidence>
<dbReference type="PROSITE" id="PS50198">
    <property type="entry name" value="PPIC_PPIASE_2"/>
    <property type="match status" value="1"/>
</dbReference>
<dbReference type="Gene3D" id="3.10.50.40">
    <property type="match status" value="1"/>
</dbReference>
<dbReference type="EMBL" id="MLJW01000076">
    <property type="protein sequence ID" value="OIR02240.1"/>
    <property type="molecule type" value="Genomic_DNA"/>
</dbReference>
<dbReference type="PANTHER" id="PTHR47245:SF1">
    <property type="entry name" value="FOLDASE PROTEIN PRSA"/>
    <property type="match status" value="1"/>
</dbReference>
<comment type="catalytic activity">
    <reaction evidence="1">
        <text>[protein]-peptidylproline (omega=180) = [protein]-peptidylproline (omega=0)</text>
        <dbReference type="Rhea" id="RHEA:16237"/>
        <dbReference type="Rhea" id="RHEA-COMP:10747"/>
        <dbReference type="Rhea" id="RHEA-COMP:10748"/>
        <dbReference type="ChEBI" id="CHEBI:83833"/>
        <dbReference type="ChEBI" id="CHEBI:83834"/>
        <dbReference type="EC" id="5.2.1.8"/>
    </reaction>
</comment>
<dbReference type="SUPFAM" id="SSF54534">
    <property type="entry name" value="FKBP-like"/>
    <property type="match status" value="1"/>
</dbReference>
<protein>
    <recommendedName>
        <fullName evidence="2">peptidylprolyl isomerase</fullName>
        <ecNumber evidence="2">5.2.1.8</ecNumber>
    </recommendedName>
</protein>
<organism evidence="7">
    <name type="scientific">mine drainage metagenome</name>
    <dbReference type="NCBI Taxonomy" id="410659"/>
    <lineage>
        <taxon>unclassified sequences</taxon>
        <taxon>metagenomes</taxon>
        <taxon>ecological metagenomes</taxon>
    </lineage>
</organism>
<evidence type="ECO:0000256" key="5">
    <source>
        <dbReference type="ARBA" id="ARBA00023235"/>
    </source>
</evidence>
<proteinExistence type="predicted"/>
<dbReference type="EC" id="5.2.1.8" evidence="2"/>
<sequence>MLKFSKFVLLSALLATAAGAQAADEKAAADKPAALVNGVSIPQARIDMRIKAAAQQGQPDSPEMRKAIRDDIINLEVISQAATKNGLDKQPEIAQQLELARQSVLAGAYVQDYAKTHPIADDVLKQEYEALKARVGNKEYKLSHILVESEDEAKKVEAELKKKGAKFATIAKAHSKDPGSKDNGGELGWAVPSNFVQPFAEAVLKLSKGQVSAPVQTQYGWHVIKLEDTRELKVPTFEEMKPNLEKRKQQEAVQKLIEDLRSKAKIE</sequence>
<accession>A0A1J5SDV6</accession>
<dbReference type="SUPFAM" id="SSF109998">
    <property type="entry name" value="Triger factor/SurA peptide-binding domain-like"/>
    <property type="match status" value="1"/>
</dbReference>
<dbReference type="PANTHER" id="PTHR47245">
    <property type="entry name" value="PEPTIDYLPROLYL ISOMERASE"/>
    <property type="match status" value="1"/>
</dbReference>
<evidence type="ECO:0000259" key="6">
    <source>
        <dbReference type="PROSITE" id="PS50198"/>
    </source>
</evidence>
<evidence type="ECO:0000256" key="1">
    <source>
        <dbReference type="ARBA" id="ARBA00000971"/>
    </source>
</evidence>
<gene>
    <name evidence="7" type="ORF">GALL_156120</name>
</gene>
<name>A0A1J5SDV6_9ZZZZ</name>
<evidence type="ECO:0000256" key="2">
    <source>
        <dbReference type="ARBA" id="ARBA00013194"/>
    </source>
</evidence>
<keyword evidence="3" id="KW-0732">Signal</keyword>
<dbReference type="InterPro" id="IPR000297">
    <property type="entry name" value="PPIase_PpiC"/>
</dbReference>
<reference evidence="7" key="1">
    <citation type="submission" date="2016-10" db="EMBL/GenBank/DDBJ databases">
        <title>Sequence of Gallionella enrichment culture.</title>
        <authorList>
            <person name="Poehlein A."/>
            <person name="Muehling M."/>
            <person name="Daniel R."/>
        </authorList>
    </citation>
    <scope>NUCLEOTIDE SEQUENCE</scope>
</reference>
<dbReference type="Gene3D" id="1.10.8.1040">
    <property type="match status" value="1"/>
</dbReference>
<dbReference type="InterPro" id="IPR050245">
    <property type="entry name" value="PrsA_foldase"/>
</dbReference>
<dbReference type="Pfam" id="PF00639">
    <property type="entry name" value="Rotamase"/>
    <property type="match status" value="1"/>
</dbReference>
<evidence type="ECO:0000313" key="7">
    <source>
        <dbReference type="EMBL" id="OIR02240.1"/>
    </source>
</evidence>
<feature type="domain" description="PpiC" evidence="6">
    <location>
        <begin position="137"/>
        <end position="228"/>
    </location>
</feature>
<dbReference type="InterPro" id="IPR027304">
    <property type="entry name" value="Trigger_fact/SurA_dom_sf"/>
</dbReference>
<dbReference type="InterPro" id="IPR046357">
    <property type="entry name" value="PPIase_dom_sf"/>
</dbReference>
<keyword evidence="4" id="KW-0697">Rotamase</keyword>